<organism evidence="2 3">
    <name type="scientific">Niabella drilacis (strain DSM 25811 / CCM 8410 / CCUG 62505 / LMG 26954 / E90)</name>
    <dbReference type="NCBI Taxonomy" id="1285928"/>
    <lineage>
        <taxon>Bacteria</taxon>
        <taxon>Pseudomonadati</taxon>
        <taxon>Bacteroidota</taxon>
        <taxon>Chitinophagia</taxon>
        <taxon>Chitinophagales</taxon>
        <taxon>Chitinophagaceae</taxon>
        <taxon>Niabella</taxon>
    </lineage>
</organism>
<evidence type="ECO:0000313" key="2">
    <source>
        <dbReference type="EMBL" id="SDD44355.1"/>
    </source>
</evidence>
<dbReference type="Proteomes" id="UP000198757">
    <property type="component" value="Unassembled WGS sequence"/>
</dbReference>
<gene>
    <name evidence="2" type="ORF">SAMN04487894_10978</name>
</gene>
<keyword evidence="1" id="KW-1133">Transmembrane helix</keyword>
<evidence type="ECO:0000313" key="3">
    <source>
        <dbReference type="Proteomes" id="UP000198757"/>
    </source>
</evidence>
<accession>A0A1G6UUW4</accession>
<keyword evidence="1" id="KW-0812">Transmembrane</keyword>
<evidence type="ECO:0000256" key="1">
    <source>
        <dbReference type="SAM" id="Phobius"/>
    </source>
</evidence>
<sequence length="184" mass="21253">MFAPLHLLNHQPMHCLKKIYKRKIPAFTLPELVVGLLLMAILFGVIATVYMILARQSAHYFTTHRFFTGYYLTKKQLQQDFEKARSIRLDAEHHQLILREEKGVALKTITYRLDTAFIVRSDGDRSDTLYPGARIAAQRYLNDSTPLLVSIKLQHRYGTQYFHTSLGKHYAQADLLNDSTTTEP</sequence>
<dbReference type="AlphaFoldDB" id="A0A1G6UUW4"/>
<dbReference type="EMBL" id="FMZO01000009">
    <property type="protein sequence ID" value="SDD44355.1"/>
    <property type="molecule type" value="Genomic_DNA"/>
</dbReference>
<protein>
    <recommendedName>
        <fullName evidence="4">Prepilin-type N-terminal cleavage/methylation domain-containing protein</fullName>
    </recommendedName>
</protein>
<keyword evidence="3" id="KW-1185">Reference proteome</keyword>
<feature type="transmembrane region" description="Helical" evidence="1">
    <location>
        <begin position="32"/>
        <end position="53"/>
    </location>
</feature>
<keyword evidence="1" id="KW-0472">Membrane</keyword>
<reference evidence="3" key="1">
    <citation type="submission" date="2016-10" db="EMBL/GenBank/DDBJ databases">
        <authorList>
            <person name="Varghese N."/>
            <person name="Submissions S."/>
        </authorList>
    </citation>
    <scope>NUCLEOTIDE SEQUENCE [LARGE SCALE GENOMIC DNA]</scope>
    <source>
        <strain evidence="3">DSM 25811 / CCM 8410 / LMG 26954 / E90</strain>
    </source>
</reference>
<evidence type="ECO:0008006" key="4">
    <source>
        <dbReference type="Google" id="ProtNLM"/>
    </source>
</evidence>
<dbReference type="STRING" id="1285928.SAMN04487894_10978"/>
<name>A0A1G6UUW4_NIADE</name>
<proteinExistence type="predicted"/>